<keyword evidence="5" id="KW-0805">Transcription regulation</keyword>
<dbReference type="Pfam" id="PF16016">
    <property type="entry name" value="VASt"/>
    <property type="match status" value="1"/>
</dbReference>
<dbReference type="InterPro" id="IPR009072">
    <property type="entry name" value="Histone-fold"/>
</dbReference>
<dbReference type="GO" id="GO:0005669">
    <property type="term" value="C:transcription factor TFIID complex"/>
    <property type="evidence" value="ECO:0007669"/>
    <property type="project" value="InterPro"/>
</dbReference>
<dbReference type="GO" id="GO:0016020">
    <property type="term" value="C:membrane"/>
    <property type="evidence" value="ECO:0007669"/>
    <property type="project" value="UniProtKB-SubCell"/>
</dbReference>
<dbReference type="GO" id="GO:0051123">
    <property type="term" value="P:RNA polymerase II preinitiation complex assembly"/>
    <property type="evidence" value="ECO:0007669"/>
    <property type="project" value="TreeGrafter"/>
</dbReference>
<dbReference type="FunFam" id="1.10.20.10:FF:000011">
    <property type="entry name" value="Transcription initiation factor TFIID subunit 12"/>
    <property type="match status" value="1"/>
</dbReference>
<sequence length="340" mass="38825">MLPILLALSLCTIVCFKVVSFSTKTMRKIISEPSLTVFATRKHSPSLSCHRKNSSSVSVTDARRGYSTELSESNFAGNAEIPENPLHAEPLRCSSSHEGRELINIILPVSVDAVFQLLFTASKFQRDFFLIRKTFDIEYGQWKEGENEGEKIRKLSYHVQLNNPLGSFCYFLYWIRIRVEYLNGTTHSAQQNCQLCLASSPDLPPPLETSQIRPRSGLVRSFKMFTSLRAMREYLVMSKKSLHDLVQEVDPHEQLDEDVEDALLQIADQFIENLVSSSCMLAKHRKSSSLEVQDVQLVLERHWNMWIPGFGTEDIKSVKKSASTEAHRQRMAIIRKTLKK</sequence>
<keyword evidence="9" id="KW-0732">Signal</keyword>
<evidence type="ECO:0000313" key="11">
    <source>
        <dbReference type="EMBL" id="CAD7246391.1"/>
    </source>
</evidence>
<dbReference type="GO" id="GO:0017025">
    <property type="term" value="F:TBP-class protein binding"/>
    <property type="evidence" value="ECO:0007669"/>
    <property type="project" value="TreeGrafter"/>
</dbReference>
<comment type="similarity">
    <text evidence="3">Belongs to the TAF12 family.</text>
</comment>
<keyword evidence="8" id="KW-0539">Nucleus</keyword>
<comment type="subcellular location">
    <subcellularLocation>
        <location evidence="2">Membrane</location>
    </subcellularLocation>
    <subcellularLocation>
        <location evidence="1">Nucleus</location>
    </subcellularLocation>
</comment>
<dbReference type="Gene3D" id="1.10.20.10">
    <property type="entry name" value="Histone, subunit A"/>
    <property type="match status" value="1"/>
</dbReference>
<protein>
    <recommendedName>
        <fullName evidence="4">Transcription initiation factor TFIID subunit 12</fullName>
    </recommendedName>
</protein>
<evidence type="ECO:0000256" key="8">
    <source>
        <dbReference type="ARBA" id="ARBA00023242"/>
    </source>
</evidence>
<dbReference type="PANTHER" id="PTHR12264">
    <property type="entry name" value="TRANSCRIPTION INITIATION FACTOR TFIID SUBUNIT 12"/>
    <property type="match status" value="1"/>
</dbReference>
<dbReference type="PANTHER" id="PTHR12264:SF21">
    <property type="entry name" value="TRANSCRIPTION INITIATION FACTOR TFIID SUBUNIT 12"/>
    <property type="match status" value="1"/>
</dbReference>
<dbReference type="InterPro" id="IPR031968">
    <property type="entry name" value="VASt"/>
</dbReference>
<evidence type="ECO:0000259" key="10">
    <source>
        <dbReference type="PROSITE" id="PS51778"/>
    </source>
</evidence>
<dbReference type="CDD" id="cd07981">
    <property type="entry name" value="HFD_TAF12"/>
    <property type="match status" value="1"/>
</dbReference>
<dbReference type="OrthoDB" id="2193432at2759"/>
<keyword evidence="12" id="KW-1185">Reference proteome</keyword>
<keyword evidence="7" id="KW-0804">Transcription</keyword>
<evidence type="ECO:0000256" key="5">
    <source>
        <dbReference type="ARBA" id="ARBA00023015"/>
    </source>
</evidence>
<dbReference type="Proteomes" id="UP000677054">
    <property type="component" value="Unassembled WGS sequence"/>
</dbReference>
<reference evidence="11" key="1">
    <citation type="submission" date="2020-11" db="EMBL/GenBank/DDBJ databases">
        <authorList>
            <person name="Tran Van P."/>
        </authorList>
    </citation>
    <scope>NUCLEOTIDE SEQUENCE</scope>
</reference>
<feature type="domain" description="VASt" evidence="10">
    <location>
        <begin position="98"/>
        <end position="250"/>
    </location>
</feature>
<evidence type="ECO:0000256" key="9">
    <source>
        <dbReference type="SAM" id="SignalP"/>
    </source>
</evidence>
<dbReference type="Pfam" id="PF03847">
    <property type="entry name" value="TFIID_20kDa"/>
    <property type="match status" value="1"/>
</dbReference>
<dbReference type="GO" id="GO:0046982">
    <property type="term" value="F:protein heterodimerization activity"/>
    <property type="evidence" value="ECO:0007669"/>
    <property type="project" value="InterPro"/>
</dbReference>
<organism evidence="11">
    <name type="scientific">Darwinula stevensoni</name>
    <dbReference type="NCBI Taxonomy" id="69355"/>
    <lineage>
        <taxon>Eukaryota</taxon>
        <taxon>Metazoa</taxon>
        <taxon>Ecdysozoa</taxon>
        <taxon>Arthropoda</taxon>
        <taxon>Crustacea</taxon>
        <taxon>Oligostraca</taxon>
        <taxon>Ostracoda</taxon>
        <taxon>Podocopa</taxon>
        <taxon>Podocopida</taxon>
        <taxon>Darwinulocopina</taxon>
        <taxon>Darwinuloidea</taxon>
        <taxon>Darwinulidae</taxon>
        <taxon>Darwinula</taxon>
    </lineage>
</organism>
<keyword evidence="6" id="KW-0472">Membrane</keyword>
<dbReference type="SUPFAM" id="SSF47113">
    <property type="entry name" value="Histone-fold"/>
    <property type="match status" value="1"/>
</dbReference>
<dbReference type="InterPro" id="IPR003228">
    <property type="entry name" value="TFIID_TAF12_dom"/>
</dbReference>
<name>A0A7R8X977_9CRUS</name>
<accession>A0A7R8X977</accession>
<dbReference type="GO" id="GO:0003677">
    <property type="term" value="F:DNA binding"/>
    <property type="evidence" value="ECO:0007669"/>
    <property type="project" value="TreeGrafter"/>
</dbReference>
<gene>
    <name evidence="11" type="ORF">DSTB1V02_LOCUS6241</name>
</gene>
<dbReference type="PROSITE" id="PS51778">
    <property type="entry name" value="VAST"/>
    <property type="match status" value="1"/>
</dbReference>
<evidence type="ECO:0000256" key="1">
    <source>
        <dbReference type="ARBA" id="ARBA00004123"/>
    </source>
</evidence>
<feature type="chain" id="PRO_5036402457" description="Transcription initiation factor TFIID subunit 12" evidence="9">
    <location>
        <begin position="17"/>
        <end position="340"/>
    </location>
</feature>
<evidence type="ECO:0000256" key="3">
    <source>
        <dbReference type="ARBA" id="ARBA00007530"/>
    </source>
</evidence>
<evidence type="ECO:0000313" key="12">
    <source>
        <dbReference type="Proteomes" id="UP000677054"/>
    </source>
</evidence>
<evidence type="ECO:0000256" key="6">
    <source>
        <dbReference type="ARBA" id="ARBA00023136"/>
    </source>
</evidence>
<dbReference type="GO" id="GO:0000124">
    <property type="term" value="C:SAGA complex"/>
    <property type="evidence" value="ECO:0007669"/>
    <property type="project" value="InterPro"/>
</dbReference>
<proteinExistence type="inferred from homology"/>
<feature type="signal peptide" evidence="9">
    <location>
        <begin position="1"/>
        <end position="16"/>
    </location>
</feature>
<evidence type="ECO:0000256" key="4">
    <source>
        <dbReference type="ARBA" id="ARBA00017484"/>
    </source>
</evidence>
<dbReference type="EMBL" id="LR900636">
    <property type="protein sequence ID" value="CAD7246391.1"/>
    <property type="molecule type" value="Genomic_DNA"/>
</dbReference>
<evidence type="ECO:0000256" key="7">
    <source>
        <dbReference type="ARBA" id="ARBA00023163"/>
    </source>
</evidence>
<dbReference type="InterPro" id="IPR037794">
    <property type="entry name" value="TAF12"/>
</dbReference>
<dbReference type="EMBL" id="CAJPEV010001119">
    <property type="protein sequence ID" value="CAG0890850.1"/>
    <property type="molecule type" value="Genomic_DNA"/>
</dbReference>
<dbReference type="AlphaFoldDB" id="A0A7R8X977"/>
<evidence type="ECO:0000256" key="2">
    <source>
        <dbReference type="ARBA" id="ARBA00004370"/>
    </source>
</evidence>